<dbReference type="AlphaFoldDB" id="A0AAD8ZHA0"/>
<dbReference type="PANTHER" id="PTHR46091">
    <property type="entry name" value="BLR7054 PROTEIN"/>
    <property type="match status" value="1"/>
</dbReference>
<comment type="cofactor">
    <cofactor evidence="2">
        <name>NADP(+)</name>
        <dbReference type="ChEBI" id="CHEBI:58349"/>
    </cofactor>
</comment>
<evidence type="ECO:0000256" key="7">
    <source>
        <dbReference type="ARBA" id="ARBA00022729"/>
    </source>
</evidence>
<evidence type="ECO:0000256" key="13">
    <source>
        <dbReference type="ARBA" id="ARBA00023098"/>
    </source>
</evidence>
<comment type="catalytic activity">
    <reaction evidence="17">
        <text>all-trans-13,14-dihydroretinol + A = all-trans-retinol + AH2</text>
        <dbReference type="Rhea" id="RHEA:19193"/>
        <dbReference type="ChEBI" id="CHEBI:13193"/>
        <dbReference type="ChEBI" id="CHEBI:17336"/>
        <dbReference type="ChEBI" id="CHEBI:17499"/>
        <dbReference type="ChEBI" id="CHEBI:52075"/>
        <dbReference type="EC" id="1.3.99.23"/>
    </reaction>
</comment>
<dbReference type="Proteomes" id="UP001239994">
    <property type="component" value="Unassembled WGS sequence"/>
</dbReference>
<dbReference type="InterPro" id="IPR016187">
    <property type="entry name" value="CTDL_fold"/>
</dbReference>
<evidence type="ECO:0000256" key="10">
    <source>
        <dbReference type="ARBA" id="ARBA00022857"/>
    </source>
</evidence>
<keyword evidence="10" id="KW-0521">NADP</keyword>
<dbReference type="InterPro" id="IPR052206">
    <property type="entry name" value="Retinol_saturase"/>
</dbReference>
<dbReference type="FunFam" id="3.50.50.60:FF:000362">
    <property type="entry name" value="All-trans-retinol 13,14-reductase"/>
    <property type="match status" value="1"/>
</dbReference>
<evidence type="ECO:0000256" key="1">
    <source>
        <dbReference type="ARBA" id="ARBA00001911"/>
    </source>
</evidence>
<keyword evidence="11" id="KW-0560">Oxidoreductase</keyword>
<comment type="cofactor">
    <cofactor evidence="1">
        <name>NAD(+)</name>
        <dbReference type="ChEBI" id="CHEBI:57540"/>
    </cofactor>
</comment>
<keyword evidence="7" id="KW-0732">Signal</keyword>
<sequence length="645" mass="71795">LLPDWSVCQEFLAGQVESIGESDHYWIGLTDAQSEGMWLWVDHSPLLENLTWWKYVPDDWKEHDPSGEDCVIYVGGKWADVSCSSSERRICFESRKVPQCLDAVVIGSGAGGLGLAVLLAKVGKKVLVLEQHSRAGGCCHTFSEKGFEFDVGIHYVGDLQESRPFRCLLDQLTNGQLQWEPLDNPFDRVVLGPPENRRTYPIYSGREHFAQELKKCFPGEDEAIDEFLRLTKKCDRGVWMMAVLKLLPFPLAKFLACTGLADCLSHFFRYGSRSLAEVVNGLTQNKDLRAVLCYVFGTYGKSPREASFSMHSLLMCHYLHGAWYPRGGASEIAYHMIPIIEKAGGAVLVRAPVNRILLNDNNKAIGVSVLKGQEEVHVQAPLVISDAGIFNTYNQLLPREVQKFPAIQKQLGMLRHGAGGLSVFLGLAGSKEELGLKAENHWIFSENNLDELMDDYLKGERDECVTRVPMVFAASPSAKDPTWEQRKPGKSTLSLVTFAPYEWFEEWKDGKVKNRGPDYTDVKKKIIQSLLEVVTHIFPKITDKIEYVDAGTAVTNQHYIAAPRGEFYGADHNTARFTADVCASIRPQTPVTNLFLTGQDLCSCGLAGALVGAMICGSAILNRNLYMDVTALNKKLKHANAKKAQ</sequence>
<dbReference type="Gene3D" id="3.10.100.10">
    <property type="entry name" value="Mannose-Binding Protein A, subunit A"/>
    <property type="match status" value="1"/>
</dbReference>
<evidence type="ECO:0000256" key="4">
    <source>
        <dbReference type="ARBA" id="ARBA00004406"/>
    </source>
</evidence>
<organism evidence="19 20">
    <name type="scientific">Electrophorus voltai</name>
    <dbReference type="NCBI Taxonomy" id="2609070"/>
    <lineage>
        <taxon>Eukaryota</taxon>
        <taxon>Metazoa</taxon>
        <taxon>Chordata</taxon>
        <taxon>Craniata</taxon>
        <taxon>Vertebrata</taxon>
        <taxon>Euteleostomi</taxon>
        <taxon>Actinopterygii</taxon>
        <taxon>Neopterygii</taxon>
        <taxon>Teleostei</taxon>
        <taxon>Ostariophysi</taxon>
        <taxon>Gymnotiformes</taxon>
        <taxon>Gymnotoidei</taxon>
        <taxon>Gymnotidae</taxon>
        <taxon>Electrophorus</taxon>
    </lineage>
</organism>
<evidence type="ECO:0000256" key="8">
    <source>
        <dbReference type="ARBA" id="ARBA00022824"/>
    </source>
</evidence>
<dbReference type="InterPro" id="IPR016186">
    <property type="entry name" value="C-type_lectin-like/link_sf"/>
</dbReference>
<name>A0AAD8ZHA0_9TELE</name>
<evidence type="ECO:0000313" key="19">
    <source>
        <dbReference type="EMBL" id="KAK1798414.1"/>
    </source>
</evidence>
<evidence type="ECO:0000256" key="6">
    <source>
        <dbReference type="ARBA" id="ARBA00022630"/>
    </source>
</evidence>
<reference evidence="19" key="1">
    <citation type="submission" date="2023-03" db="EMBL/GenBank/DDBJ databases">
        <title>Electrophorus voltai genome.</title>
        <authorList>
            <person name="Bian C."/>
        </authorList>
    </citation>
    <scope>NUCLEOTIDE SEQUENCE</scope>
    <source>
        <strain evidence="19">CB-2022</strain>
        <tissue evidence="19">Muscle</tissue>
    </source>
</reference>
<comment type="similarity">
    <text evidence="5">Belongs to the carotenoid/retinoid oxidoreductase family. CrtISO subfamily.</text>
</comment>
<dbReference type="SUPFAM" id="SSF56436">
    <property type="entry name" value="C-type lectin-like"/>
    <property type="match status" value="1"/>
</dbReference>
<keyword evidence="14" id="KW-0472">Membrane</keyword>
<evidence type="ECO:0000256" key="16">
    <source>
        <dbReference type="ARBA" id="ARBA00041141"/>
    </source>
</evidence>
<feature type="non-terminal residue" evidence="19">
    <location>
        <position position="645"/>
    </location>
</feature>
<keyword evidence="13" id="KW-0443">Lipid metabolism</keyword>
<dbReference type="Pfam" id="PF00059">
    <property type="entry name" value="Lectin_C"/>
    <property type="match status" value="1"/>
</dbReference>
<evidence type="ECO:0000256" key="3">
    <source>
        <dbReference type="ARBA" id="ARBA00001974"/>
    </source>
</evidence>
<comment type="caution">
    <text evidence="19">The sequence shown here is derived from an EMBL/GenBank/DDBJ whole genome shotgun (WGS) entry which is preliminary data.</text>
</comment>
<dbReference type="PANTHER" id="PTHR46091:SF1">
    <property type="entry name" value="ALL-TRANS-RETINOL 13,14-REDUCTASE"/>
    <property type="match status" value="1"/>
</dbReference>
<keyword evidence="6" id="KW-0285">Flavoprotein</keyword>
<dbReference type="InterPro" id="IPR002937">
    <property type="entry name" value="Amino_oxidase"/>
</dbReference>
<keyword evidence="20" id="KW-1185">Reference proteome</keyword>
<gene>
    <name evidence="19" type="ORF">P4O66_007864</name>
</gene>
<keyword evidence="9" id="KW-0274">FAD</keyword>
<evidence type="ECO:0000256" key="2">
    <source>
        <dbReference type="ARBA" id="ARBA00001937"/>
    </source>
</evidence>
<comment type="cofactor">
    <cofactor evidence="3">
        <name>FAD</name>
        <dbReference type="ChEBI" id="CHEBI:57692"/>
    </cofactor>
</comment>
<evidence type="ECO:0000256" key="5">
    <source>
        <dbReference type="ARBA" id="ARBA00005855"/>
    </source>
</evidence>
<dbReference type="SUPFAM" id="SSF51905">
    <property type="entry name" value="FAD/NAD(P)-binding domain"/>
    <property type="match status" value="1"/>
</dbReference>
<dbReference type="InterPro" id="IPR001304">
    <property type="entry name" value="C-type_lectin-like"/>
</dbReference>
<dbReference type="EC" id="1.3.99.23" evidence="15"/>
<dbReference type="Pfam" id="PF01593">
    <property type="entry name" value="Amino_oxidase"/>
    <property type="match status" value="1"/>
</dbReference>
<comment type="subcellular location">
    <subcellularLocation>
        <location evidence="4">Endoplasmic reticulum membrane</location>
        <topology evidence="4">Peripheral membrane protein</topology>
    </subcellularLocation>
</comment>
<feature type="domain" description="C-type lectin" evidence="18">
    <location>
        <begin position="9"/>
        <end position="92"/>
    </location>
</feature>
<keyword evidence="12" id="KW-0520">NAD</keyword>
<proteinExistence type="inferred from homology"/>
<dbReference type="PROSITE" id="PS50041">
    <property type="entry name" value="C_TYPE_LECTIN_2"/>
    <property type="match status" value="1"/>
</dbReference>
<evidence type="ECO:0000256" key="15">
    <source>
        <dbReference type="ARBA" id="ARBA00038979"/>
    </source>
</evidence>
<evidence type="ECO:0000259" key="18">
    <source>
        <dbReference type="PROSITE" id="PS50041"/>
    </source>
</evidence>
<dbReference type="Gene3D" id="3.50.50.60">
    <property type="entry name" value="FAD/NAD(P)-binding domain"/>
    <property type="match status" value="2"/>
</dbReference>
<evidence type="ECO:0000256" key="9">
    <source>
        <dbReference type="ARBA" id="ARBA00022827"/>
    </source>
</evidence>
<evidence type="ECO:0000256" key="12">
    <source>
        <dbReference type="ARBA" id="ARBA00023027"/>
    </source>
</evidence>
<evidence type="ECO:0000256" key="14">
    <source>
        <dbReference type="ARBA" id="ARBA00023136"/>
    </source>
</evidence>
<dbReference type="EMBL" id="JAROKS010000012">
    <property type="protein sequence ID" value="KAK1798414.1"/>
    <property type="molecule type" value="Genomic_DNA"/>
</dbReference>
<dbReference type="InterPro" id="IPR036188">
    <property type="entry name" value="FAD/NAD-bd_sf"/>
</dbReference>
<accession>A0AAD8ZHA0</accession>
<keyword evidence="8" id="KW-0256">Endoplasmic reticulum</keyword>
<evidence type="ECO:0000256" key="17">
    <source>
        <dbReference type="ARBA" id="ARBA00048815"/>
    </source>
</evidence>
<dbReference type="GO" id="GO:0051786">
    <property type="term" value="F:all-trans-retinol 13,14-reductase activity"/>
    <property type="evidence" value="ECO:0007669"/>
    <property type="project" value="UniProtKB-EC"/>
</dbReference>
<protein>
    <recommendedName>
        <fullName evidence="16">All-trans-retinol 13,14-reductase</fullName>
        <ecNumber evidence="15">1.3.99.23</ecNumber>
    </recommendedName>
</protein>
<evidence type="ECO:0000313" key="20">
    <source>
        <dbReference type="Proteomes" id="UP001239994"/>
    </source>
</evidence>
<dbReference type="GO" id="GO:0005789">
    <property type="term" value="C:endoplasmic reticulum membrane"/>
    <property type="evidence" value="ECO:0007669"/>
    <property type="project" value="UniProtKB-SubCell"/>
</dbReference>
<evidence type="ECO:0000256" key="11">
    <source>
        <dbReference type="ARBA" id="ARBA00023002"/>
    </source>
</evidence>